<dbReference type="RefSeq" id="WP_345230254.1">
    <property type="nucleotide sequence ID" value="NZ_BAABIQ010000003.1"/>
</dbReference>
<feature type="signal peptide" evidence="1">
    <location>
        <begin position="1"/>
        <end position="24"/>
    </location>
</feature>
<dbReference type="SMART" id="SM00867">
    <property type="entry name" value="YceI"/>
    <property type="match status" value="1"/>
</dbReference>
<name>A0ABP9AIC9_9SPHI</name>
<dbReference type="EMBL" id="BAABIQ010000003">
    <property type="protein sequence ID" value="GAA4781538.1"/>
    <property type="molecule type" value="Genomic_DNA"/>
</dbReference>
<reference evidence="4" key="1">
    <citation type="journal article" date="2019" name="Int. J. Syst. Evol. Microbiol.">
        <title>The Global Catalogue of Microorganisms (GCM) 10K type strain sequencing project: providing services to taxonomists for standard genome sequencing and annotation.</title>
        <authorList>
            <consortium name="The Broad Institute Genomics Platform"/>
            <consortium name="The Broad Institute Genome Sequencing Center for Infectious Disease"/>
            <person name="Wu L."/>
            <person name="Ma J."/>
        </authorList>
    </citation>
    <scope>NUCLEOTIDE SEQUENCE [LARGE SCALE GENOMIC DNA]</scope>
    <source>
        <strain evidence="4">JCM 18200</strain>
    </source>
</reference>
<protein>
    <submittedName>
        <fullName evidence="3">YceI family protein</fullName>
    </submittedName>
</protein>
<dbReference type="Gene3D" id="2.40.128.110">
    <property type="entry name" value="Lipid/polyisoprenoid-binding, YceI-like"/>
    <property type="match status" value="1"/>
</dbReference>
<keyword evidence="1" id="KW-0732">Signal</keyword>
<comment type="caution">
    <text evidence="3">The sequence shown here is derived from an EMBL/GenBank/DDBJ whole genome shotgun (WGS) entry which is preliminary data.</text>
</comment>
<dbReference type="PROSITE" id="PS51257">
    <property type="entry name" value="PROKAR_LIPOPROTEIN"/>
    <property type="match status" value="1"/>
</dbReference>
<proteinExistence type="predicted"/>
<dbReference type="InterPro" id="IPR007372">
    <property type="entry name" value="Lipid/polyisoprenoid-bd_YceI"/>
</dbReference>
<evidence type="ECO:0000256" key="1">
    <source>
        <dbReference type="SAM" id="SignalP"/>
    </source>
</evidence>
<dbReference type="Proteomes" id="UP001501411">
    <property type="component" value="Unassembled WGS sequence"/>
</dbReference>
<organism evidence="3 4">
    <name type="scientific">Olivibacter ginsenosidimutans</name>
    <dbReference type="NCBI Taxonomy" id="1176537"/>
    <lineage>
        <taxon>Bacteria</taxon>
        <taxon>Pseudomonadati</taxon>
        <taxon>Bacteroidota</taxon>
        <taxon>Sphingobacteriia</taxon>
        <taxon>Sphingobacteriales</taxon>
        <taxon>Sphingobacteriaceae</taxon>
        <taxon>Olivibacter</taxon>
    </lineage>
</organism>
<dbReference type="PANTHER" id="PTHR34406:SF1">
    <property type="entry name" value="PROTEIN YCEI"/>
    <property type="match status" value="1"/>
</dbReference>
<sequence>MKKKIIFPALALALFIAACGGNNASDQAKTEAEKEAAVATGTSYAIDTATTKVTWQATHKGGLAPRFGIIKVTGGSLAVEDGQVTAGDLEVNLAGLQVDPQSVTEKDKKYTDLEGHLKSADFFDVEKHPTAKFVITGVAPYDSTAQKSLLPNATHIISGNLTLKDSTLNISFPAQIAVNDNDVTAKAKFTIDRSAWGVNYKTEGSPENWAISKDVEIGFDLKAAKK</sequence>
<evidence type="ECO:0000313" key="3">
    <source>
        <dbReference type="EMBL" id="GAA4781538.1"/>
    </source>
</evidence>
<keyword evidence="4" id="KW-1185">Reference proteome</keyword>
<evidence type="ECO:0000313" key="4">
    <source>
        <dbReference type="Proteomes" id="UP001501411"/>
    </source>
</evidence>
<gene>
    <name evidence="3" type="ORF">GCM10023231_06380</name>
</gene>
<evidence type="ECO:0000259" key="2">
    <source>
        <dbReference type="SMART" id="SM00867"/>
    </source>
</evidence>
<feature type="chain" id="PRO_5046889895" evidence="1">
    <location>
        <begin position="25"/>
        <end position="226"/>
    </location>
</feature>
<dbReference type="SUPFAM" id="SSF101874">
    <property type="entry name" value="YceI-like"/>
    <property type="match status" value="1"/>
</dbReference>
<dbReference type="InterPro" id="IPR036761">
    <property type="entry name" value="TTHA0802/YceI-like_sf"/>
</dbReference>
<dbReference type="PANTHER" id="PTHR34406">
    <property type="entry name" value="PROTEIN YCEI"/>
    <property type="match status" value="1"/>
</dbReference>
<dbReference type="Pfam" id="PF04264">
    <property type="entry name" value="YceI"/>
    <property type="match status" value="1"/>
</dbReference>
<accession>A0ABP9AIC9</accession>
<feature type="domain" description="Lipid/polyisoprenoid-binding YceI-like" evidence="2">
    <location>
        <begin position="43"/>
        <end position="224"/>
    </location>
</feature>